<dbReference type="InterPro" id="IPR027417">
    <property type="entry name" value="P-loop_NTPase"/>
</dbReference>
<dbReference type="PANTHER" id="PTHR43210">
    <property type="entry name" value="DETHIOBIOTIN SYNTHETASE"/>
    <property type="match status" value="1"/>
</dbReference>
<comment type="catalytic activity">
    <reaction evidence="9">
        <text>(7R,8S)-7,8-diammoniononanoate + CO2 + ATP = (4R,5S)-dethiobiotin + ADP + phosphate + 3 H(+)</text>
        <dbReference type="Rhea" id="RHEA:15805"/>
        <dbReference type="ChEBI" id="CHEBI:15378"/>
        <dbReference type="ChEBI" id="CHEBI:16526"/>
        <dbReference type="ChEBI" id="CHEBI:30616"/>
        <dbReference type="ChEBI" id="CHEBI:43474"/>
        <dbReference type="ChEBI" id="CHEBI:149469"/>
        <dbReference type="ChEBI" id="CHEBI:149473"/>
        <dbReference type="ChEBI" id="CHEBI:456216"/>
        <dbReference type="EC" id="6.3.3.3"/>
    </reaction>
</comment>
<dbReference type="Proteomes" id="UP000186351">
    <property type="component" value="Chromosome"/>
</dbReference>
<feature type="binding site" evidence="9">
    <location>
        <position position="115"/>
    </location>
    <ligand>
        <name>Mg(2+)</name>
        <dbReference type="ChEBI" id="CHEBI:18420"/>
    </ligand>
</feature>
<keyword evidence="3 9" id="KW-0479">Metal-binding</keyword>
<feature type="binding site" evidence="9">
    <location>
        <begin position="13"/>
        <end position="18"/>
    </location>
    <ligand>
        <name>ATP</name>
        <dbReference type="ChEBI" id="CHEBI:30616"/>
    </ligand>
</feature>
<evidence type="ECO:0000313" key="10">
    <source>
        <dbReference type="EMBL" id="ANU63506.1"/>
    </source>
</evidence>
<keyword evidence="6 9" id="KW-0067">ATP-binding</keyword>
<keyword evidence="12" id="KW-1185">Reference proteome</keyword>
<feature type="binding site" evidence="9">
    <location>
        <position position="17"/>
    </location>
    <ligand>
        <name>Mg(2+)</name>
        <dbReference type="ChEBI" id="CHEBI:18420"/>
    </ligand>
</feature>
<dbReference type="GO" id="GO:0009102">
    <property type="term" value="P:biotin biosynthetic process"/>
    <property type="evidence" value="ECO:0007669"/>
    <property type="project" value="UniProtKB-UniRule"/>
</dbReference>
<feature type="binding site" evidence="9">
    <location>
        <position position="50"/>
    </location>
    <ligand>
        <name>Mg(2+)</name>
        <dbReference type="ChEBI" id="CHEBI:18420"/>
    </ligand>
</feature>
<evidence type="ECO:0000313" key="12">
    <source>
        <dbReference type="Proteomes" id="UP000186351"/>
    </source>
</evidence>
<dbReference type="KEGG" id="pary:A4V02_07050"/>
<dbReference type="GeneID" id="65536611"/>
<evidence type="ECO:0000256" key="2">
    <source>
        <dbReference type="ARBA" id="ARBA00022598"/>
    </source>
</evidence>
<evidence type="ECO:0000256" key="6">
    <source>
        <dbReference type="ARBA" id="ARBA00022840"/>
    </source>
</evidence>
<accession>A0A1Z2XJ07</accession>
<comment type="subunit">
    <text evidence="9">Homodimer.</text>
</comment>
<keyword evidence="5 9" id="KW-0093">Biotin biosynthesis</keyword>
<evidence type="ECO:0000256" key="1">
    <source>
        <dbReference type="ARBA" id="ARBA00022490"/>
    </source>
</evidence>
<evidence type="ECO:0000256" key="7">
    <source>
        <dbReference type="ARBA" id="ARBA00022842"/>
    </source>
</evidence>
<dbReference type="Proteomes" id="UP000306630">
    <property type="component" value="Unassembled WGS sequence"/>
</dbReference>
<reference evidence="10" key="2">
    <citation type="submission" date="2017-04" db="EMBL/GenBank/DDBJ databases">
        <title>Complete Genome Sequences of Twelve Strains of a Stable Defined Moderately Diverse Mouse Microbiota 2 (sDMDMm2).</title>
        <authorList>
            <person name="Uchimura Y."/>
            <person name="Wyss M."/>
            <person name="Brugiroux S."/>
            <person name="Limenitakis J.P."/>
            <person name="Stecher B."/>
            <person name="McCoy K.D."/>
            <person name="Macpherson A.J."/>
        </authorList>
    </citation>
    <scope>NUCLEOTIDE SEQUENCE</scope>
    <source>
        <strain evidence="10">YL27</strain>
    </source>
</reference>
<proteinExistence type="inferred from homology"/>
<comment type="catalytic activity">
    <reaction evidence="8">
        <text>(7R,8S)-8-amino-7-(carboxyamino)nonanoate + ATP = (4R,5S)-dethiobiotin + ADP + phosphate + H(+)</text>
        <dbReference type="Rhea" id="RHEA:63684"/>
        <dbReference type="ChEBI" id="CHEBI:15378"/>
        <dbReference type="ChEBI" id="CHEBI:30616"/>
        <dbReference type="ChEBI" id="CHEBI:43474"/>
        <dbReference type="ChEBI" id="CHEBI:149470"/>
        <dbReference type="ChEBI" id="CHEBI:149473"/>
        <dbReference type="ChEBI" id="CHEBI:456216"/>
    </reaction>
</comment>
<comment type="similarity">
    <text evidence="9">Belongs to the dethiobiotin synthetase family.</text>
</comment>
<keyword evidence="2 9" id="KW-0436">Ligase</keyword>
<dbReference type="OrthoDB" id="9802097at2"/>
<comment type="cofactor">
    <cofactor evidence="9">
        <name>Mg(2+)</name>
        <dbReference type="ChEBI" id="CHEBI:18420"/>
    </cofactor>
</comment>
<reference evidence="12" key="1">
    <citation type="submission" date="2016-04" db="EMBL/GenBank/DDBJ databases">
        <title>Complete Genome Sequences of Twelve Strains of a Stable Defined Moderately Diverse Mouse Microbiota 2 (sDMDMm2).</title>
        <authorList>
            <person name="Uchimura Y."/>
            <person name="Wyss M."/>
            <person name="Brugiroux S."/>
            <person name="Limenitakis J.P."/>
            <person name="Stecher B."/>
            <person name="McCoy K.D."/>
            <person name="Macpherson A.J."/>
        </authorList>
    </citation>
    <scope>NUCLEOTIDE SEQUENCE [LARGE SCALE GENOMIC DNA]</scope>
    <source>
        <strain evidence="12">YL27</strain>
    </source>
</reference>
<dbReference type="Gene3D" id="3.40.50.300">
    <property type="entry name" value="P-loop containing nucleotide triphosphate hydrolases"/>
    <property type="match status" value="1"/>
</dbReference>
<evidence type="ECO:0000313" key="11">
    <source>
        <dbReference type="EMBL" id="TGY72458.1"/>
    </source>
</evidence>
<dbReference type="PANTHER" id="PTHR43210:SF2">
    <property type="entry name" value="ATP-DEPENDENT DETHIOBIOTIN SYNTHETASE BIOD 2"/>
    <property type="match status" value="1"/>
</dbReference>
<dbReference type="CDD" id="cd03109">
    <property type="entry name" value="DTBS"/>
    <property type="match status" value="1"/>
</dbReference>
<dbReference type="GO" id="GO:0004141">
    <property type="term" value="F:dethiobiotin synthase activity"/>
    <property type="evidence" value="ECO:0007669"/>
    <property type="project" value="UniProtKB-UniRule"/>
</dbReference>
<keyword evidence="4 9" id="KW-0547">Nucleotide-binding</keyword>
<dbReference type="STRING" id="1796646.A4V02_07050"/>
<feature type="binding site" evidence="9">
    <location>
        <position position="50"/>
    </location>
    <ligand>
        <name>ATP</name>
        <dbReference type="ChEBI" id="CHEBI:30616"/>
    </ligand>
</feature>
<dbReference type="GO" id="GO:0005524">
    <property type="term" value="F:ATP binding"/>
    <property type="evidence" value="ECO:0007669"/>
    <property type="project" value="UniProtKB-UniRule"/>
</dbReference>
<dbReference type="GO" id="GO:0042803">
    <property type="term" value="F:protein homodimerization activity"/>
    <property type="evidence" value="ECO:0007669"/>
    <property type="project" value="UniProtKB-ARBA"/>
</dbReference>
<dbReference type="EMBL" id="SRYD01000040">
    <property type="protein sequence ID" value="TGY72458.1"/>
    <property type="molecule type" value="Genomic_DNA"/>
</dbReference>
<dbReference type="RefSeq" id="WP_068960818.1">
    <property type="nucleotide sequence ID" value="NZ_CAJTAP010000017.1"/>
</dbReference>
<evidence type="ECO:0000256" key="4">
    <source>
        <dbReference type="ARBA" id="ARBA00022741"/>
    </source>
</evidence>
<comment type="subcellular location">
    <subcellularLocation>
        <location evidence="9">Cytoplasm</location>
    </subcellularLocation>
</comment>
<dbReference type="SUPFAM" id="SSF52540">
    <property type="entry name" value="P-loop containing nucleoside triphosphate hydrolases"/>
    <property type="match status" value="1"/>
</dbReference>
<feature type="binding site" evidence="9">
    <location>
        <begin position="175"/>
        <end position="176"/>
    </location>
    <ligand>
        <name>ATP</name>
        <dbReference type="ChEBI" id="CHEBI:30616"/>
    </ligand>
</feature>
<evidence type="ECO:0000256" key="3">
    <source>
        <dbReference type="ARBA" id="ARBA00022723"/>
    </source>
</evidence>
<sequence>MNGVYFISGIDTDAGKTYITGMLAKRLMEKGHKVATQKFIQTGNDTWSEDIEAHRKIMGIEMLPEDLDHTTAPVIFSYPASAQLAARIDGRDIDLDIIKKSTDILASRYDVVLVEGAGGLMVPITDDFFTIDYVARYELPIILVTNGVLGSINHTILSLEAIRSRGIKLFSVIYNTFFDNDRIIAKDTREFIGRYVSRHFPDASFIEM</sequence>
<reference evidence="11 13" key="3">
    <citation type="submission" date="2019-04" db="EMBL/GenBank/DDBJ databases">
        <title>Microbes associate with the intestines of laboratory mice.</title>
        <authorList>
            <person name="Navarre W."/>
            <person name="Wong E."/>
            <person name="Huang K."/>
            <person name="Tropini C."/>
            <person name="Ng K."/>
            <person name="Yu B."/>
        </authorList>
    </citation>
    <scope>NUCLEOTIDE SEQUENCE [LARGE SCALE GENOMIC DNA]</scope>
    <source>
        <strain evidence="11 13">NM06_A21</strain>
    </source>
</reference>
<organism evidence="10 12">
    <name type="scientific">Muribaculum intestinale</name>
    <dbReference type="NCBI Taxonomy" id="1796646"/>
    <lineage>
        <taxon>Bacteria</taxon>
        <taxon>Pseudomonadati</taxon>
        <taxon>Bacteroidota</taxon>
        <taxon>Bacteroidia</taxon>
        <taxon>Bacteroidales</taxon>
        <taxon>Muribaculaceae</taxon>
        <taxon>Muribaculum</taxon>
    </lineage>
</organism>
<evidence type="ECO:0000256" key="9">
    <source>
        <dbReference type="HAMAP-Rule" id="MF_00336"/>
    </source>
</evidence>
<keyword evidence="7 9" id="KW-0460">Magnesium</keyword>
<dbReference type="HAMAP" id="MF_00336">
    <property type="entry name" value="BioD"/>
    <property type="match status" value="1"/>
</dbReference>
<dbReference type="GO" id="GO:0000287">
    <property type="term" value="F:magnesium ion binding"/>
    <property type="evidence" value="ECO:0007669"/>
    <property type="project" value="UniProtKB-UniRule"/>
</dbReference>
<evidence type="ECO:0000256" key="8">
    <source>
        <dbReference type="ARBA" id="ARBA00047386"/>
    </source>
</evidence>
<dbReference type="GO" id="GO:0005829">
    <property type="term" value="C:cytosol"/>
    <property type="evidence" value="ECO:0007669"/>
    <property type="project" value="TreeGrafter"/>
</dbReference>
<name>A0A1B1S9M8_9BACT</name>
<gene>
    <name evidence="9 11" type="primary">bioD</name>
    <name evidence="10" type="ORF">A4V02_07050</name>
    <name evidence="11" type="ORF">E5333_10200</name>
</gene>
<dbReference type="PIRSF" id="PIRSF006755">
    <property type="entry name" value="DTB_synth"/>
    <property type="match status" value="1"/>
</dbReference>
<accession>A0A1B1S9M8</accession>
<dbReference type="InterPro" id="IPR004472">
    <property type="entry name" value="DTB_synth_BioD"/>
</dbReference>
<evidence type="ECO:0000256" key="5">
    <source>
        <dbReference type="ARBA" id="ARBA00022756"/>
    </source>
</evidence>
<dbReference type="Pfam" id="PF13500">
    <property type="entry name" value="AAA_26"/>
    <property type="match status" value="1"/>
</dbReference>
<comment type="pathway">
    <text evidence="9">Cofactor biosynthesis; biotin biosynthesis; biotin from 7,8-diaminononanoate: step 1/2.</text>
</comment>
<feature type="active site" evidence="9">
    <location>
        <position position="38"/>
    </location>
</feature>
<feature type="binding site" evidence="9">
    <location>
        <position position="42"/>
    </location>
    <ligand>
        <name>substrate</name>
    </ligand>
</feature>
<dbReference type="AlphaFoldDB" id="A0A1B1S9M8"/>
<evidence type="ECO:0000313" key="13">
    <source>
        <dbReference type="Proteomes" id="UP000306630"/>
    </source>
</evidence>
<comment type="caution">
    <text evidence="9">Lacks conserved residue(s) required for the propagation of feature annotation.</text>
</comment>
<feature type="binding site" evidence="9">
    <location>
        <begin position="115"/>
        <end position="118"/>
    </location>
    <ligand>
        <name>ATP</name>
        <dbReference type="ChEBI" id="CHEBI:30616"/>
    </ligand>
</feature>
<dbReference type="FunFam" id="3.40.50.300:FF:000292">
    <property type="entry name" value="ATP-dependent dethiobiotin synthetase BioD"/>
    <property type="match status" value="1"/>
</dbReference>
<keyword evidence="1 9" id="KW-0963">Cytoplasm</keyword>
<dbReference type="NCBIfam" id="TIGR00347">
    <property type="entry name" value="bioD"/>
    <property type="match status" value="1"/>
</dbReference>
<protein>
    <recommendedName>
        <fullName evidence="9">ATP-dependent dethiobiotin synthetase BioD</fullName>
        <ecNumber evidence="9">6.3.3.3</ecNumber>
    </recommendedName>
    <alternativeName>
        <fullName evidence="9">DTB synthetase</fullName>
        <shortName evidence="9">DTBS</shortName>
    </alternativeName>
    <alternativeName>
        <fullName evidence="9">Dethiobiotin synthase</fullName>
    </alternativeName>
</protein>
<comment type="function">
    <text evidence="9">Catalyzes a mechanistically unusual reaction, the ATP-dependent insertion of CO2 between the N7 and N8 nitrogen atoms of 7,8-diaminopelargonic acid (DAPA, also called 7,8-diammoniononanoate) to form a ureido ring.</text>
</comment>
<dbReference type="EMBL" id="CP015402">
    <property type="protein sequence ID" value="ANU63506.1"/>
    <property type="molecule type" value="Genomic_DNA"/>
</dbReference>
<dbReference type="EC" id="6.3.3.3" evidence="9"/>
<dbReference type="UniPathway" id="UPA00078">
    <property type="reaction ID" value="UER00161"/>
</dbReference>